<evidence type="ECO:0000313" key="1">
    <source>
        <dbReference type="EMBL" id="MBF5060043.1"/>
    </source>
</evidence>
<proteinExistence type="predicted"/>
<sequence>MLSNGEFVNGVSNEKVELAKNLLEVFSKEVRGMALYPPKGALCLCGSGKKYKKCCLSEEKRPFKHLEKGVKVVPDKELFFLENQKDCFNLSLCAEALNKEKKPFPIEELLYLYEKYPDHPAVQVVLAVWYKVNEERQSLEKVFQNFKECDALSVKLFRWWHIFESGYTKELPSIGVPDNLQNIEPNRKSFYLTEFALWGLIQICRALDKKRFIEAESHFLSLIKVTQKVGGGKHWAINEAKAILESGYFLRRMEILEMTRRN</sequence>
<dbReference type="Pfam" id="PF02810">
    <property type="entry name" value="SEC-C"/>
    <property type="match status" value="1"/>
</dbReference>
<evidence type="ECO:0000313" key="2">
    <source>
        <dbReference type="Proteomes" id="UP001194714"/>
    </source>
</evidence>
<comment type="caution">
    <text evidence="1">The sequence shown here is derived from an EMBL/GenBank/DDBJ whole genome shotgun (WGS) entry which is preliminary data.</text>
</comment>
<name>A0ABS0B0X0_9BACT</name>
<dbReference type="SUPFAM" id="SSF103642">
    <property type="entry name" value="Sec-C motif"/>
    <property type="match status" value="1"/>
</dbReference>
<dbReference type="InterPro" id="IPR004027">
    <property type="entry name" value="SEC_C_motif"/>
</dbReference>
<dbReference type="RefSeq" id="WP_194848374.1">
    <property type="nucleotide sequence ID" value="NZ_JAAEJV010000066.1"/>
</dbReference>
<keyword evidence="2" id="KW-1185">Reference proteome</keyword>
<organism evidence="1 2">
    <name type="scientific">Candidatus Neptunichlamydia vexilliferae</name>
    <dbReference type="NCBI Taxonomy" id="1651774"/>
    <lineage>
        <taxon>Bacteria</taxon>
        <taxon>Pseudomonadati</taxon>
        <taxon>Chlamydiota</taxon>
        <taxon>Chlamydiia</taxon>
        <taxon>Parachlamydiales</taxon>
        <taxon>Simkaniaceae</taxon>
        <taxon>Candidatus Neptunichlamydia</taxon>
    </lineage>
</organism>
<dbReference type="Gene3D" id="3.10.450.50">
    <property type="match status" value="1"/>
</dbReference>
<reference evidence="1 2" key="1">
    <citation type="submission" date="2020-01" db="EMBL/GenBank/DDBJ databases">
        <title>Draft genome sequence of Cand. Neptunochlamydia vexilliferae K9.</title>
        <authorList>
            <person name="Schulz F."/>
            <person name="Koestlbacher S."/>
            <person name="Wascher F."/>
            <person name="Pizzetti I."/>
            <person name="Horn M."/>
        </authorList>
    </citation>
    <scope>NUCLEOTIDE SEQUENCE [LARGE SCALE GENOMIC DNA]</scope>
    <source>
        <strain evidence="1 2">K9</strain>
    </source>
</reference>
<dbReference type="EMBL" id="JAAEJV010000066">
    <property type="protein sequence ID" value="MBF5060043.1"/>
    <property type="molecule type" value="Genomic_DNA"/>
</dbReference>
<protein>
    <submittedName>
        <fullName evidence="1">Uncharacterized protein</fullName>
    </submittedName>
</protein>
<dbReference type="Proteomes" id="UP001194714">
    <property type="component" value="Unassembled WGS sequence"/>
</dbReference>
<accession>A0ABS0B0X0</accession>
<gene>
    <name evidence="1" type="ORF">NEPTK9_001569</name>
</gene>